<sequence length="340" mass="38828">MDSLLCDEVWLSSSASPGCCNANHSSNIESCNRSLYTTKEDYEQAVFIFLEKELNFMPKPEYIEYLVSKDLIFLRFRAIQWLIKSRTRLNLSTETVFVAANYLDRFICAKQCQEWHYWMVELLSAACLSVASKLVETSAPSLHEIQMEDLDHSFQAIKIQQMELILSQELGWRLGAVTAYSYVQSLVMTIGSLESNLHKDLAAQVTKLLLGAILDCKFLEYRPSTVAMSALWCSLEELVPSNLSSQLVCAMNLFNQDQKEDIVKCYNTMQARILLDQIDNLVPCGKSCYGPSSPVTVLLTERNEIYDCHVSQPLFRDISGISKINHEQTKRKREHQEKDC</sequence>
<gene>
    <name evidence="8" type="ORF">K2173_001891</name>
</gene>
<proteinExistence type="inferred from homology"/>
<keyword evidence="2" id="KW-0132">Cell division</keyword>
<dbReference type="PANTHER" id="PTHR10177">
    <property type="entry name" value="CYCLINS"/>
    <property type="match status" value="1"/>
</dbReference>
<dbReference type="InterPro" id="IPR036915">
    <property type="entry name" value="Cyclin-like_sf"/>
</dbReference>
<dbReference type="InterPro" id="IPR013763">
    <property type="entry name" value="Cyclin-like_dom"/>
</dbReference>
<accession>A0AAV8SPT9</accession>
<keyword evidence="9" id="KW-1185">Reference proteome</keyword>
<evidence type="ECO:0000259" key="7">
    <source>
        <dbReference type="SMART" id="SM00385"/>
    </source>
</evidence>
<dbReference type="InterPro" id="IPR004367">
    <property type="entry name" value="Cyclin_C-dom"/>
</dbReference>
<evidence type="ECO:0000256" key="5">
    <source>
        <dbReference type="ARBA" id="ARBA00032263"/>
    </source>
</evidence>
<comment type="subunit">
    <text evidence="1">Interacts with the CDC2 protein kinase to form a serine/threonine kinase holoenzyme complex also known as maturation promoting factor (MPF). The cyclin subunit imparts substrate specificity to the complex.</text>
</comment>
<comment type="caution">
    <text evidence="8">The sequence shown here is derived from an EMBL/GenBank/DDBJ whole genome shotgun (WGS) entry which is preliminary data.</text>
</comment>
<evidence type="ECO:0000256" key="2">
    <source>
        <dbReference type="ARBA" id="ARBA00022618"/>
    </source>
</evidence>
<evidence type="ECO:0000256" key="6">
    <source>
        <dbReference type="RuleBase" id="RU000383"/>
    </source>
</evidence>
<protein>
    <recommendedName>
        <fullName evidence="5">B-like cyclin</fullName>
    </recommendedName>
</protein>
<name>A0AAV8SPT9_9ROSI</name>
<feature type="domain" description="Cyclin-like" evidence="7">
    <location>
        <begin position="80"/>
        <end position="168"/>
    </location>
</feature>
<dbReference type="Proteomes" id="UP001159364">
    <property type="component" value="Linkage Group LG09"/>
</dbReference>
<evidence type="ECO:0000256" key="3">
    <source>
        <dbReference type="ARBA" id="ARBA00023127"/>
    </source>
</evidence>
<dbReference type="Gene3D" id="1.10.472.10">
    <property type="entry name" value="Cyclin-like"/>
    <property type="match status" value="2"/>
</dbReference>
<evidence type="ECO:0000313" key="8">
    <source>
        <dbReference type="EMBL" id="KAJ8753993.1"/>
    </source>
</evidence>
<dbReference type="Pfam" id="PF02984">
    <property type="entry name" value="Cyclin_C"/>
    <property type="match status" value="1"/>
</dbReference>
<keyword evidence="3 6" id="KW-0195">Cyclin</keyword>
<evidence type="ECO:0000256" key="1">
    <source>
        <dbReference type="ARBA" id="ARBA00011177"/>
    </source>
</evidence>
<dbReference type="AlphaFoldDB" id="A0AAV8SPT9"/>
<dbReference type="GO" id="GO:0051301">
    <property type="term" value="P:cell division"/>
    <property type="evidence" value="ECO:0007669"/>
    <property type="project" value="UniProtKB-KW"/>
</dbReference>
<dbReference type="SMART" id="SM00385">
    <property type="entry name" value="CYCLIN"/>
    <property type="match status" value="1"/>
</dbReference>
<evidence type="ECO:0000313" key="9">
    <source>
        <dbReference type="Proteomes" id="UP001159364"/>
    </source>
</evidence>
<dbReference type="Pfam" id="PF00134">
    <property type="entry name" value="Cyclin_N"/>
    <property type="match status" value="1"/>
</dbReference>
<dbReference type="InterPro" id="IPR006671">
    <property type="entry name" value="Cyclin_N"/>
</dbReference>
<evidence type="ECO:0000256" key="4">
    <source>
        <dbReference type="ARBA" id="ARBA00023306"/>
    </source>
</evidence>
<dbReference type="EMBL" id="JAIWQS010000009">
    <property type="protein sequence ID" value="KAJ8753993.1"/>
    <property type="molecule type" value="Genomic_DNA"/>
</dbReference>
<dbReference type="InterPro" id="IPR039361">
    <property type="entry name" value="Cyclin"/>
</dbReference>
<dbReference type="SUPFAM" id="SSF47954">
    <property type="entry name" value="Cyclin-like"/>
    <property type="match status" value="1"/>
</dbReference>
<organism evidence="8 9">
    <name type="scientific">Erythroxylum novogranatense</name>
    <dbReference type="NCBI Taxonomy" id="1862640"/>
    <lineage>
        <taxon>Eukaryota</taxon>
        <taxon>Viridiplantae</taxon>
        <taxon>Streptophyta</taxon>
        <taxon>Embryophyta</taxon>
        <taxon>Tracheophyta</taxon>
        <taxon>Spermatophyta</taxon>
        <taxon>Magnoliopsida</taxon>
        <taxon>eudicotyledons</taxon>
        <taxon>Gunneridae</taxon>
        <taxon>Pentapetalae</taxon>
        <taxon>rosids</taxon>
        <taxon>fabids</taxon>
        <taxon>Malpighiales</taxon>
        <taxon>Erythroxylaceae</taxon>
        <taxon>Erythroxylum</taxon>
    </lineage>
</organism>
<keyword evidence="4" id="KW-0131">Cell cycle</keyword>
<comment type="similarity">
    <text evidence="6">Belongs to the cyclin family.</text>
</comment>
<dbReference type="CDD" id="cd20544">
    <property type="entry name" value="CYCLIN_AtCycD-like_rpt2"/>
    <property type="match status" value="1"/>
</dbReference>
<reference evidence="8 9" key="1">
    <citation type="submission" date="2021-09" db="EMBL/GenBank/DDBJ databases">
        <title>Genomic insights and catalytic innovation underlie evolution of tropane alkaloids biosynthesis.</title>
        <authorList>
            <person name="Wang Y.-J."/>
            <person name="Tian T."/>
            <person name="Huang J.-P."/>
            <person name="Huang S.-X."/>
        </authorList>
    </citation>
    <scope>NUCLEOTIDE SEQUENCE [LARGE SCALE GENOMIC DNA]</scope>
    <source>
        <strain evidence="8">KIB-2018</strain>
        <tissue evidence="8">Leaf</tissue>
    </source>
</reference>